<proteinExistence type="predicted"/>
<name>A0ACC2V4C8_9TREE</name>
<protein>
    <submittedName>
        <fullName evidence="1">Uncharacterized protein</fullName>
    </submittedName>
</protein>
<comment type="caution">
    <text evidence="1">The sequence shown here is derived from an EMBL/GenBank/DDBJ whole genome shotgun (WGS) entry which is preliminary data.</text>
</comment>
<keyword evidence="2" id="KW-1185">Reference proteome</keyword>
<evidence type="ECO:0000313" key="1">
    <source>
        <dbReference type="EMBL" id="KAJ9093867.1"/>
    </source>
</evidence>
<gene>
    <name evidence="1" type="ORF">QFC21_006240</name>
</gene>
<organism evidence="1 2">
    <name type="scientific">Naganishia friedmannii</name>
    <dbReference type="NCBI Taxonomy" id="89922"/>
    <lineage>
        <taxon>Eukaryota</taxon>
        <taxon>Fungi</taxon>
        <taxon>Dikarya</taxon>
        <taxon>Basidiomycota</taxon>
        <taxon>Agaricomycotina</taxon>
        <taxon>Tremellomycetes</taxon>
        <taxon>Filobasidiales</taxon>
        <taxon>Filobasidiaceae</taxon>
        <taxon>Naganishia</taxon>
    </lineage>
</organism>
<sequence length="1197" mass="132216">MDDLLQSEQGTFQGFEVDEHLDNEQEAETEMEPIESNAYFPGVGAAPGDSPLFGVSHVQYSPPGEVTAMKVTNNILVLGVSSPSFSVDKASGMPRIVLIDLMHADEVMTVDIPRLVVDKQQQRQKQEIKINALFPDPSGRHLLATLSTGETYHLSITVVLSSPSTSTMSANASAAAKPRLLRLRHAVTSVAFPPRTSSSGTIECLLGSPTGTISTLTLPPGQAQDDLLSTLTLKSVPGLGSKSAGGAGGDKVEKEHHLLCTLPGSASPVTGLAYGYLKSPPLAGGKEAREKKGWIVATTPERKYELLSAPLSGTGVVVGGKNGWGEEMCKRYFRDPSTIQFQEIPVSDDQEKDEGGLGMLSTWTTSTTTTSKMTQGKGRDAKSGGSGLVLKVEAVAWLTSAGIYYSPVPAALPASPSQSATGTKNESSNVNIFIAPSLLSLRDTTQQQQHTSAGAGRKAEGHVLAIVLTEWHVLVLRKDRVTAYSRMTEELVWDERIPLSHGEQVVGITADPINHTFWIYSNRTLYEVVPHDEDRSVWRARLECGDFDGALKYAKNAKQRDLVKSRQADAFFDSQKFLQAARTYAECSRSFEFVALRFVDADEKDGLRVYLAERLARLEKHELTQRMMIATWLIEIYLSKCNTLEDVIAAEAATSDVDSLRTELMLTEEDLRNFMTTYKNNLDRKVIYDLIQSHGRTEVYLFFAGLLEDDSIVIDHWVTEEKWLQAIDILSRQEDVELYYRFAPILMRHKPKETVEAWLRQQALDPRRLIPALLVDQQPRPDILPGSQATRYLSTIIHRGNTDPTIHNLLINFLATSQDPDDTPLLKYLGSSVDDPLQEAPYYDLDYALRICKQRNRIQPCVFIYSKMGLYDCSVDLALEKGDLELAKVNADKPDDDDELRAKLWLKIAKYVVEERKDVKGAIQLLEESPLLKIEDILPYFPPFTSLDSIKNEVCGALESYSVRIDHLRQEMQGATDSANQIKEDIKNLENRFVTVDRDEACSRCGKMLLIRQFYVFPCQHVFHADCLIALAKDYLPSATLRRIIYLQNEIIRLSKPLKQAQSSGPRGLLSTTSNASNSNDTISITSRVDPPTQENLLLGGPKRLLAAGDRLRELIVPDVLASAISVIGSGGAPSDSTSSKKKGLAAADPRDQNKVEKLRGELDDLVAAGCPLCEGSVTTIDKPFVTARDDDGSWEI</sequence>
<dbReference type="Proteomes" id="UP001227268">
    <property type="component" value="Unassembled WGS sequence"/>
</dbReference>
<reference evidence="1" key="1">
    <citation type="submission" date="2023-04" db="EMBL/GenBank/DDBJ databases">
        <title>Draft Genome sequencing of Naganishia species isolated from polar environments using Oxford Nanopore Technology.</title>
        <authorList>
            <person name="Leo P."/>
            <person name="Venkateswaran K."/>
        </authorList>
    </citation>
    <scope>NUCLEOTIDE SEQUENCE</scope>
    <source>
        <strain evidence="1">MNA-CCFEE 5423</strain>
    </source>
</reference>
<dbReference type="EMBL" id="JASBWT010000028">
    <property type="protein sequence ID" value="KAJ9093867.1"/>
    <property type="molecule type" value="Genomic_DNA"/>
</dbReference>
<evidence type="ECO:0000313" key="2">
    <source>
        <dbReference type="Proteomes" id="UP001227268"/>
    </source>
</evidence>
<accession>A0ACC2V4C8</accession>